<keyword evidence="3" id="KW-1185">Reference proteome</keyword>
<reference evidence="2" key="1">
    <citation type="submission" date="2015-05" db="EMBL/GenBank/DDBJ databases">
        <title>Permanent draft genome of Rhodopirellula islandicus K833.</title>
        <authorList>
            <person name="Kizina J."/>
            <person name="Richter M."/>
            <person name="Glockner F.O."/>
            <person name="Harder J."/>
        </authorList>
    </citation>
    <scope>NUCLEOTIDE SEQUENCE [LARGE SCALE GENOMIC DNA]</scope>
    <source>
        <strain evidence="2">K833</strain>
    </source>
</reference>
<name>A0A0J1BJ72_RHOIS</name>
<dbReference type="STRING" id="595434.RISK_001322"/>
<organism evidence="2 3">
    <name type="scientific">Rhodopirellula islandica</name>
    <dbReference type="NCBI Taxonomy" id="595434"/>
    <lineage>
        <taxon>Bacteria</taxon>
        <taxon>Pseudomonadati</taxon>
        <taxon>Planctomycetota</taxon>
        <taxon>Planctomycetia</taxon>
        <taxon>Pirellulales</taxon>
        <taxon>Pirellulaceae</taxon>
        <taxon>Rhodopirellula</taxon>
    </lineage>
</organism>
<accession>A0A0J1BJ72</accession>
<evidence type="ECO:0000313" key="2">
    <source>
        <dbReference type="EMBL" id="KLU06567.1"/>
    </source>
</evidence>
<gene>
    <name evidence="2" type="ORF">RISK_001322</name>
</gene>
<feature type="region of interest" description="Disordered" evidence="1">
    <location>
        <begin position="15"/>
        <end position="45"/>
    </location>
</feature>
<evidence type="ECO:0000256" key="1">
    <source>
        <dbReference type="SAM" id="MobiDB-lite"/>
    </source>
</evidence>
<comment type="caution">
    <text evidence="2">The sequence shown here is derived from an EMBL/GenBank/DDBJ whole genome shotgun (WGS) entry which is preliminary data.</text>
</comment>
<dbReference type="AlphaFoldDB" id="A0A0J1BJ72"/>
<proteinExistence type="predicted"/>
<sequence length="45" mass="4726">MGHAILNRPERFVISVGHGGEGSDADGCKHDKASARPDPGSKVLR</sequence>
<dbReference type="EMBL" id="LECT01000014">
    <property type="protein sequence ID" value="KLU06567.1"/>
    <property type="molecule type" value="Genomic_DNA"/>
</dbReference>
<evidence type="ECO:0000313" key="3">
    <source>
        <dbReference type="Proteomes" id="UP000036367"/>
    </source>
</evidence>
<dbReference type="Proteomes" id="UP000036367">
    <property type="component" value="Unassembled WGS sequence"/>
</dbReference>
<protein>
    <submittedName>
        <fullName evidence="2">Uncharacterized protein</fullName>
    </submittedName>
</protein>
<feature type="compositionally biased region" description="Basic and acidic residues" evidence="1">
    <location>
        <begin position="26"/>
        <end position="35"/>
    </location>
</feature>